<feature type="non-terminal residue" evidence="1">
    <location>
        <position position="63"/>
    </location>
</feature>
<dbReference type="AlphaFoldDB" id="X1UZC8"/>
<proteinExistence type="predicted"/>
<dbReference type="InterPro" id="IPR027417">
    <property type="entry name" value="P-loop_NTPase"/>
</dbReference>
<reference evidence="1" key="1">
    <citation type="journal article" date="2014" name="Front. Microbiol.">
        <title>High frequency of phylogenetically diverse reductive dehalogenase-homologous genes in deep subseafloor sedimentary metagenomes.</title>
        <authorList>
            <person name="Kawai M."/>
            <person name="Futagami T."/>
            <person name="Toyoda A."/>
            <person name="Takaki Y."/>
            <person name="Nishi S."/>
            <person name="Hori S."/>
            <person name="Arai W."/>
            <person name="Tsubouchi T."/>
            <person name="Morono Y."/>
            <person name="Uchiyama I."/>
            <person name="Ito T."/>
            <person name="Fujiyama A."/>
            <person name="Inagaki F."/>
            <person name="Takami H."/>
        </authorList>
    </citation>
    <scope>NUCLEOTIDE SEQUENCE</scope>
    <source>
        <strain evidence="1">Expedition CK06-06</strain>
    </source>
</reference>
<evidence type="ECO:0000313" key="1">
    <source>
        <dbReference type="EMBL" id="GAJ22809.1"/>
    </source>
</evidence>
<protein>
    <submittedName>
        <fullName evidence="1">Uncharacterized protein</fullName>
    </submittedName>
</protein>
<gene>
    <name evidence="1" type="ORF">S12H4_61793</name>
</gene>
<sequence length="63" mass="6766">MYVEKIIGPPGTGKTAALIKRAGVAETGKVDIRAWVLRAVGVIRLVIILLGENLNLNIQLAEE</sequence>
<name>X1UZC8_9ZZZZ</name>
<accession>X1UZC8</accession>
<comment type="caution">
    <text evidence="1">The sequence shown here is derived from an EMBL/GenBank/DDBJ whole genome shotgun (WGS) entry which is preliminary data.</text>
</comment>
<dbReference type="EMBL" id="BARW01041156">
    <property type="protein sequence ID" value="GAJ22809.1"/>
    <property type="molecule type" value="Genomic_DNA"/>
</dbReference>
<organism evidence="1">
    <name type="scientific">marine sediment metagenome</name>
    <dbReference type="NCBI Taxonomy" id="412755"/>
    <lineage>
        <taxon>unclassified sequences</taxon>
        <taxon>metagenomes</taxon>
        <taxon>ecological metagenomes</taxon>
    </lineage>
</organism>
<dbReference type="SUPFAM" id="SSF52540">
    <property type="entry name" value="P-loop containing nucleoside triphosphate hydrolases"/>
    <property type="match status" value="1"/>
</dbReference>